<proteinExistence type="predicted"/>
<name>A0ACB7PG44_9PEZI</name>
<dbReference type="EMBL" id="JAGIZQ010000003">
    <property type="protein sequence ID" value="KAH6636006.1"/>
    <property type="molecule type" value="Genomic_DNA"/>
</dbReference>
<comment type="caution">
    <text evidence="1">The sequence shown here is derived from an EMBL/GenBank/DDBJ whole genome shotgun (WGS) entry which is preliminary data.</text>
</comment>
<evidence type="ECO:0000313" key="2">
    <source>
        <dbReference type="Proteomes" id="UP000724584"/>
    </source>
</evidence>
<accession>A0ACB7PG44</accession>
<dbReference type="Proteomes" id="UP000724584">
    <property type="component" value="Unassembled WGS sequence"/>
</dbReference>
<keyword evidence="2" id="KW-1185">Reference proteome</keyword>
<sequence>MALNVVLSMLRDVFLVASAGCCFGFGLFACFMTVCRLALEHPNIAAAFAEIAKHPSFDRDFEFYVERYAYLWDFCFRVAFIAGVLITVISLLEITRICVDSITEGVKSARARINELQAEQNVADSLDSLDKTLYDESMTDIQAMVKESGVLPRERWNRFERILLRGSNTLSSSSLMQLFDWPVLQAPWGQFQRDVLEHHEPTADPTRPPQWRIAQAPSRIRTAASNTWRLLTGHEPADSSHDMGLPNARLLPNLLLPALHPQ</sequence>
<gene>
    <name evidence="1" type="ORF">F5144DRAFT_628096</name>
</gene>
<reference evidence="1 2" key="1">
    <citation type="journal article" date="2021" name="Nat. Commun.">
        <title>Genetic determinants of endophytism in the Arabidopsis root mycobiome.</title>
        <authorList>
            <person name="Mesny F."/>
            <person name="Miyauchi S."/>
            <person name="Thiergart T."/>
            <person name="Pickel B."/>
            <person name="Atanasova L."/>
            <person name="Karlsson M."/>
            <person name="Huettel B."/>
            <person name="Barry K.W."/>
            <person name="Haridas S."/>
            <person name="Chen C."/>
            <person name="Bauer D."/>
            <person name="Andreopoulos W."/>
            <person name="Pangilinan J."/>
            <person name="LaButti K."/>
            <person name="Riley R."/>
            <person name="Lipzen A."/>
            <person name="Clum A."/>
            <person name="Drula E."/>
            <person name="Henrissat B."/>
            <person name="Kohler A."/>
            <person name="Grigoriev I.V."/>
            <person name="Martin F.M."/>
            <person name="Hacquard S."/>
        </authorList>
    </citation>
    <scope>NUCLEOTIDE SEQUENCE [LARGE SCALE GENOMIC DNA]</scope>
    <source>
        <strain evidence="1 2">MPI-SDFR-AT-0079</strain>
    </source>
</reference>
<organism evidence="1 2">
    <name type="scientific">Chaetomium tenue</name>
    <dbReference type="NCBI Taxonomy" id="1854479"/>
    <lineage>
        <taxon>Eukaryota</taxon>
        <taxon>Fungi</taxon>
        <taxon>Dikarya</taxon>
        <taxon>Ascomycota</taxon>
        <taxon>Pezizomycotina</taxon>
        <taxon>Sordariomycetes</taxon>
        <taxon>Sordariomycetidae</taxon>
        <taxon>Sordariales</taxon>
        <taxon>Chaetomiaceae</taxon>
        <taxon>Chaetomium</taxon>
    </lineage>
</organism>
<evidence type="ECO:0000313" key="1">
    <source>
        <dbReference type="EMBL" id="KAH6636006.1"/>
    </source>
</evidence>
<protein>
    <submittedName>
        <fullName evidence="1">Uncharacterized protein</fullName>
    </submittedName>
</protein>